<dbReference type="InterPro" id="IPR036884">
    <property type="entry name" value="2Fe-2S-bd_dom_sf"/>
</dbReference>
<dbReference type="Gene3D" id="3.10.20.30">
    <property type="match status" value="1"/>
</dbReference>
<keyword evidence="7" id="KW-1185">Reference proteome</keyword>
<dbReference type="InterPro" id="IPR012675">
    <property type="entry name" value="Beta-grasp_dom_sf"/>
</dbReference>
<reference evidence="6 7" key="1">
    <citation type="submission" date="2021-05" db="EMBL/GenBank/DDBJ databases">
        <title>Novel Bacillus species.</title>
        <authorList>
            <person name="Liu G."/>
        </authorList>
    </citation>
    <scope>NUCLEOTIDE SEQUENCE [LARGE SCALE GENOMIC DNA]</scope>
    <source>
        <strain evidence="6 7">FJAT-49682</strain>
    </source>
</reference>
<dbReference type="EMBL" id="JAGYPN010000003">
    <property type="protein sequence ID" value="MBS4224048.1"/>
    <property type="molecule type" value="Genomic_DNA"/>
</dbReference>
<protein>
    <recommendedName>
        <fullName evidence="5">[2Fe-2S]-binding domain-containing protein</fullName>
    </recommendedName>
</protein>
<evidence type="ECO:0000256" key="1">
    <source>
        <dbReference type="ARBA" id="ARBA00022714"/>
    </source>
</evidence>
<dbReference type="InterPro" id="IPR002888">
    <property type="entry name" value="2Fe-2S-bd"/>
</dbReference>
<evidence type="ECO:0000256" key="4">
    <source>
        <dbReference type="ARBA" id="ARBA00023014"/>
    </source>
</evidence>
<keyword evidence="2" id="KW-0479">Metal-binding</keyword>
<name>A0A942USN8_9BACI</name>
<accession>A0A942USN8</accession>
<dbReference type="SUPFAM" id="SSF54292">
    <property type="entry name" value="2Fe-2S ferredoxin-like"/>
    <property type="match status" value="1"/>
</dbReference>
<gene>
    <name evidence="6" type="ORF">KHA91_14995</name>
</gene>
<dbReference type="Gene3D" id="1.10.150.120">
    <property type="entry name" value="[2Fe-2S]-binding domain"/>
    <property type="match status" value="1"/>
</dbReference>
<keyword evidence="4" id="KW-0411">Iron-sulfur</keyword>
<proteinExistence type="predicted"/>
<dbReference type="Proteomes" id="UP000676456">
    <property type="component" value="Unassembled WGS sequence"/>
</dbReference>
<dbReference type="AlphaFoldDB" id="A0A942USN8"/>
<dbReference type="PANTHER" id="PTHR44379">
    <property type="entry name" value="OXIDOREDUCTASE WITH IRON-SULFUR SUBUNIT"/>
    <property type="match status" value="1"/>
</dbReference>
<dbReference type="PANTHER" id="PTHR44379:SF7">
    <property type="entry name" value="XANTHINE DEHYDROGENASE SUBUNIT E-RELATED"/>
    <property type="match status" value="1"/>
</dbReference>
<evidence type="ECO:0000313" key="7">
    <source>
        <dbReference type="Proteomes" id="UP000676456"/>
    </source>
</evidence>
<organism evidence="6 7">
    <name type="scientific">Lederbergia citrea</name>
    <dbReference type="NCBI Taxonomy" id="2833581"/>
    <lineage>
        <taxon>Bacteria</taxon>
        <taxon>Bacillati</taxon>
        <taxon>Bacillota</taxon>
        <taxon>Bacilli</taxon>
        <taxon>Bacillales</taxon>
        <taxon>Bacillaceae</taxon>
        <taxon>Lederbergia</taxon>
    </lineage>
</organism>
<dbReference type="GO" id="GO:0046872">
    <property type="term" value="F:metal ion binding"/>
    <property type="evidence" value="ECO:0007669"/>
    <property type="project" value="UniProtKB-KW"/>
</dbReference>
<dbReference type="GO" id="GO:0051537">
    <property type="term" value="F:2 iron, 2 sulfur cluster binding"/>
    <property type="evidence" value="ECO:0007669"/>
    <property type="project" value="UniProtKB-KW"/>
</dbReference>
<keyword evidence="3" id="KW-0408">Iron</keyword>
<feature type="domain" description="[2Fe-2S]-binding" evidence="5">
    <location>
        <begin position="36"/>
        <end position="105"/>
    </location>
</feature>
<sequence>MNWQGDCGAYTVLIDGKPVNSCMMLAIEGVDKKITTIEGLEKAHIQKAFIDHWAYQCGYCKPGFIMNCHALIEHHPNADDEMIDRWLKLNLCRCTGYQEIKAAVKAVLFGG</sequence>
<evidence type="ECO:0000256" key="2">
    <source>
        <dbReference type="ARBA" id="ARBA00022723"/>
    </source>
</evidence>
<dbReference type="InterPro" id="IPR051452">
    <property type="entry name" value="Diverse_Oxidoreductases"/>
</dbReference>
<keyword evidence="1" id="KW-0001">2Fe-2S</keyword>
<evidence type="ECO:0000256" key="3">
    <source>
        <dbReference type="ARBA" id="ARBA00023004"/>
    </source>
</evidence>
<comment type="caution">
    <text evidence="6">The sequence shown here is derived from an EMBL/GenBank/DDBJ whole genome shotgun (WGS) entry which is preliminary data.</text>
</comment>
<dbReference type="InterPro" id="IPR036010">
    <property type="entry name" value="2Fe-2S_ferredoxin-like_sf"/>
</dbReference>
<evidence type="ECO:0000259" key="5">
    <source>
        <dbReference type="Pfam" id="PF01799"/>
    </source>
</evidence>
<evidence type="ECO:0000313" key="6">
    <source>
        <dbReference type="EMBL" id="MBS4224048.1"/>
    </source>
</evidence>
<dbReference type="GO" id="GO:0016491">
    <property type="term" value="F:oxidoreductase activity"/>
    <property type="evidence" value="ECO:0007669"/>
    <property type="project" value="InterPro"/>
</dbReference>
<dbReference type="Pfam" id="PF01799">
    <property type="entry name" value="Fer2_2"/>
    <property type="match status" value="1"/>
</dbReference>
<dbReference type="SUPFAM" id="SSF47741">
    <property type="entry name" value="CO dehydrogenase ISP C-domain like"/>
    <property type="match status" value="1"/>
</dbReference>